<reference evidence="2 3" key="1">
    <citation type="submission" date="2020-08" db="EMBL/GenBank/DDBJ databases">
        <title>Sequencing the genomes of 1000 actinobacteria strains.</title>
        <authorList>
            <person name="Klenk H.-P."/>
        </authorList>
    </citation>
    <scope>NUCLEOTIDE SEQUENCE [LARGE SCALE GENOMIC DNA]</scope>
    <source>
        <strain evidence="2 3">DSM 43768</strain>
    </source>
</reference>
<evidence type="ECO:0000313" key="3">
    <source>
        <dbReference type="Proteomes" id="UP000565579"/>
    </source>
</evidence>
<dbReference type="Proteomes" id="UP000565579">
    <property type="component" value="Unassembled WGS sequence"/>
</dbReference>
<dbReference type="InterPro" id="IPR029058">
    <property type="entry name" value="AB_hydrolase_fold"/>
</dbReference>
<evidence type="ECO:0000256" key="1">
    <source>
        <dbReference type="SAM" id="MobiDB-lite"/>
    </source>
</evidence>
<accession>A0A7X0P8B8</accession>
<comment type="caution">
    <text evidence="2">The sequence shown here is derived from an EMBL/GenBank/DDBJ whole genome shotgun (WGS) entry which is preliminary data.</text>
</comment>
<name>A0A7X0P8B8_9ACTN</name>
<dbReference type="InterPro" id="IPR001563">
    <property type="entry name" value="Peptidase_S10"/>
</dbReference>
<dbReference type="Gene3D" id="3.40.50.1820">
    <property type="entry name" value="alpha/beta hydrolase"/>
    <property type="match status" value="1"/>
</dbReference>
<dbReference type="GO" id="GO:0006508">
    <property type="term" value="P:proteolysis"/>
    <property type="evidence" value="ECO:0007669"/>
    <property type="project" value="InterPro"/>
</dbReference>
<feature type="region of interest" description="Disordered" evidence="1">
    <location>
        <begin position="1"/>
        <end position="27"/>
    </location>
</feature>
<sequence length="478" mass="52815">MSEESKPAAPADNLVTTSHTLPSGQSYTATTGTVVLREEVTTDGRFEGLRPKAEVFVTSYTLDGADPLTRPVTFAFNGGPGSSSVWLHLGVLGPRRVVMGDAGALLPPPYGLADNEESLLRESDLVFIDPISTGYSRVAEGEKAEPYHGFSGDLESIGEVIRLWTTRNGRWMSPKFLAGESYGTVRAAGLADHLQSRYGMYLNGVMLISSVLDYATGEFNEGHDLAYALYLPTYAAIAHYHGLHGDRPLAEVLREAEEYADRDYLWVLARGNRLTEQERAAAVAKIATLAGLSEDYVDRVNLRIEHIRFFTELLRSRRRTVGRLDGRFTGWDPDAGREHFTADPSMDAIMGPYSAALNHYLRTELGYANDLPYEILTSRVQPWSYKEFENAHVHVADRLAAAMRANPHLRVHVACGYHDGATPYFAAEHTFAHLAVPAELAGNVEFKYYEAGHMMYVHEPSRLQQSADLAAFVLGEQA</sequence>
<gene>
    <name evidence="2" type="ORF">HD593_011948</name>
</gene>
<keyword evidence="3" id="KW-1185">Reference proteome</keyword>
<dbReference type="Pfam" id="PF00450">
    <property type="entry name" value="Peptidase_S10"/>
    <property type="match status" value="1"/>
</dbReference>
<feature type="compositionally biased region" description="Polar residues" evidence="1">
    <location>
        <begin position="14"/>
        <end position="27"/>
    </location>
</feature>
<dbReference type="SUPFAM" id="SSF53474">
    <property type="entry name" value="alpha/beta-Hydrolases"/>
    <property type="match status" value="1"/>
</dbReference>
<dbReference type="RefSeq" id="WP_185111534.1">
    <property type="nucleotide sequence ID" value="NZ_JACHMI010000001.1"/>
</dbReference>
<organism evidence="2 3">
    <name type="scientific">Nonomuraea rubra</name>
    <dbReference type="NCBI Taxonomy" id="46180"/>
    <lineage>
        <taxon>Bacteria</taxon>
        <taxon>Bacillati</taxon>
        <taxon>Actinomycetota</taxon>
        <taxon>Actinomycetes</taxon>
        <taxon>Streptosporangiales</taxon>
        <taxon>Streptosporangiaceae</taxon>
        <taxon>Nonomuraea</taxon>
    </lineage>
</organism>
<dbReference type="AlphaFoldDB" id="A0A7X0P8B8"/>
<dbReference type="EMBL" id="JACHMI010000001">
    <property type="protein sequence ID" value="MBB6557153.1"/>
    <property type="molecule type" value="Genomic_DNA"/>
</dbReference>
<evidence type="ECO:0000313" key="2">
    <source>
        <dbReference type="EMBL" id="MBB6557153.1"/>
    </source>
</evidence>
<keyword evidence="2" id="KW-0645">Protease</keyword>
<keyword evidence="2" id="KW-0378">Hydrolase</keyword>
<keyword evidence="2" id="KW-0121">Carboxypeptidase</keyword>
<dbReference type="GO" id="GO:0004185">
    <property type="term" value="F:serine-type carboxypeptidase activity"/>
    <property type="evidence" value="ECO:0007669"/>
    <property type="project" value="InterPro"/>
</dbReference>
<proteinExistence type="predicted"/>
<protein>
    <submittedName>
        <fullName evidence="2">Carboxypeptidase C (Cathepsin A)</fullName>
    </submittedName>
</protein>